<dbReference type="InterPro" id="IPR036427">
    <property type="entry name" value="Bromodomain-like_sf"/>
</dbReference>
<feature type="compositionally biased region" description="Basic and acidic residues" evidence="3">
    <location>
        <begin position="192"/>
        <end position="203"/>
    </location>
</feature>
<organism evidence="5 6">
    <name type="scientific">Malus domestica</name>
    <name type="common">Apple</name>
    <name type="synonym">Pyrus malus</name>
    <dbReference type="NCBI Taxonomy" id="3750"/>
    <lineage>
        <taxon>Eukaryota</taxon>
        <taxon>Viridiplantae</taxon>
        <taxon>Streptophyta</taxon>
        <taxon>Embryophyta</taxon>
        <taxon>Tracheophyta</taxon>
        <taxon>Spermatophyta</taxon>
        <taxon>Magnoliopsida</taxon>
        <taxon>eudicotyledons</taxon>
        <taxon>Gunneridae</taxon>
        <taxon>Pentapetalae</taxon>
        <taxon>rosids</taxon>
        <taxon>fabids</taxon>
        <taxon>Rosales</taxon>
        <taxon>Rosaceae</taxon>
        <taxon>Amygdaloideae</taxon>
        <taxon>Maleae</taxon>
        <taxon>Malus</taxon>
    </lineage>
</organism>
<keyword evidence="6" id="KW-1185">Reference proteome</keyword>
<comment type="caution">
    <text evidence="5">The sequence shown here is derived from an EMBL/GenBank/DDBJ whole genome shotgun (WGS) entry which is preliminary data.</text>
</comment>
<protein>
    <recommendedName>
        <fullName evidence="4">Bromo domain-containing protein</fullName>
    </recommendedName>
</protein>
<keyword evidence="1 2" id="KW-0103">Bromodomain</keyword>
<evidence type="ECO:0000313" key="6">
    <source>
        <dbReference type="Proteomes" id="UP000290289"/>
    </source>
</evidence>
<dbReference type="CDD" id="cd04369">
    <property type="entry name" value="Bromodomain"/>
    <property type="match status" value="1"/>
</dbReference>
<evidence type="ECO:0000313" key="5">
    <source>
        <dbReference type="EMBL" id="RXH92249.1"/>
    </source>
</evidence>
<dbReference type="PANTHER" id="PTHR47809">
    <property type="entry name" value="DNA-BINDING BROMODOMAIN-CONTAINING PROTEIN"/>
    <property type="match status" value="1"/>
</dbReference>
<dbReference type="EMBL" id="RDQH01000334">
    <property type="protein sequence ID" value="RXH92249.1"/>
    <property type="molecule type" value="Genomic_DNA"/>
</dbReference>
<accession>A0A498J8Z7</accession>
<gene>
    <name evidence="5" type="ORF">DVH24_033145</name>
</gene>
<dbReference type="SMART" id="SM00297">
    <property type="entry name" value="BROMO"/>
    <property type="match status" value="1"/>
</dbReference>
<dbReference type="AlphaFoldDB" id="A0A498J8Z7"/>
<reference evidence="5 6" key="1">
    <citation type="submission" date="2018-10" db="EMBL/GenBank/DDBJ databases">
        <title>A high-quality apple genome assembly.</title>
        <authorList>
            <person name="Hu J."/>
        </authorList>
    </citation>
    <scope>NUCLEOTIDE SEQUENCE [LARGE SCALE GENOMIC DNA]</scope>
    <source>
        <strain evidence="6">cv. HFTH1</strain>
        <tissue evidence="5">Young leaf</tissue>
    </source>
</reference>
<dbReference type="InterPro" id="IPR001487">
    <property type="entry name" value="Bromodomain"/>
</dbReference>
<sequence>MDSQPTSSDAYTQSDTGKSGQQVGLERQGVVSEKMEDGANSLHEINVGASGNASKKTGSIKIKTSKELGSSVNHSTDPVPARTESPHKRESKMAGQDSRYNKQELGTLLIRLFNSYTPMDFGTICSNLEQGRKYNNSEDVFRDVEYIWNNCYKYNSKGDYILDLMRQVKKNFTKYWTAAGLCNGQPRGTNGHRREREENDRIAKSHGASDNSLAQELKQEESSLAESPGGNSSSDMD</sequence>
<proteinExistence type="predicted"/>
<dbReference type="SUPFAM" id="SSF47370">
    <property type="entry name" value="Bromodomain"/>
    <property type="match status" value="1"/>
</dbReference>
<feature type="region of interest" description="Disordered" evidence="3">
    <location>
        <begin position="1"/>
        <end position="97"/>
    </location>
</feature>
<dbReference type="Proteomes" id="UP000290289">
    <property type="component" value="Chromosome 8"/>
</dbReference>
<evidence type="ECO:0000256" key="2">
    <source>
        <dbReference type="PROSITE-ProRule" id="PRU00035"/>
    </source>
</evidence>
<feature type="compositionally biased region" description="Polar residues" evidence="3">
    <location>
        <begin position="222"/>
        <end position="237"/>
    </location>
</feature>
<feature type="compositionally biased region" description="Polar residues" evidence="3">
    <location>
        <begin position="67"/>
        <end position="76"/>
    </location>
</feature>
<dbReference type="STRING" id="3750.A0A498J8Z7"/>
<dbReference type="Gene3D" id="1.20.920.10">
    <property type="entry name" value="Bromodomain-like"/>
    <property type="match status" value="1"/>
</dbReference>
<feature type="compositionally biased region" description="Polar residues" evidence="3">
    <location>
        <begin position="1"/>
        <end position="22"/>
    </location>
</feature>
<dbReference type="PROSITE" id="PS50014">
    <property type="entry name" value="BROMODOMAIN_2"/>
    <property type="match status" value="1"/>
</dbReference>
<evidence type="ECO:0000259" key="4">
    <source>
        <dbReference type="PROSITE" id="PS50014"/>
    </source>
</evidence>
<dbReference type="PANTHER" id="PTHR47809:SF2">
    <property type="entry name" value="DNA-BINDING BROMODOMAIN-CONTAINING PROTEIN"/>
    <property type="match status" value="1"/>
</dbReference>
<name>A0A498J8Z7_MALDO</name>
<evidence type="ECO:0000256" key="3">
    <source>
        <dbReference type="SAM" id="MobiDB-lite"/>
    </source>
</evidence>
<evidence type="ECO:0000256" key="1">
    <source>
        <dbReference type="ARBA" id="ARBA00023117"/>
    </source>
</evidence>
<feature type="region of interest" description="Disordered" evidence="3">
    <location>
        <begin position="183"/>
        <end position="237"/>
    </location>
</feature>
<feature type="domain" description="Bromo" evidence="4">
    <location>
        <begin position="118"/>
        <end position="162"/>
    </location>
</feature>
<dbReference type="Pfam" id="PF00439">
    <property type="entry name" value="Bromodomain"/>
    <property type="match status" value="1"/>
</dbReference>